<feature type="non-terminal residue" evidence="3">
    <location>
        <position position="96"/>
    </location>
</feature>
<dbReference type="InterPro" id="IPR039551">
    <property type="entry name" value="Cho/carn_acyl_trans"/>
</dbReference>
<feature type="domain" description="Choline/carnitine acyltransferase" evidence="2">
    <location>
        <begin position="1"/>
        <end position="95"/>
    </location>
</feature>
<organism evidence="3 4">
    <name type="scientific">Rotaria magnacalcarata</name>
    <dbReference type="NCBI Taxonomy" id="392030"/>
    <lineage>
        <taxon>Eukaryota</taxon>
        <taxon>Metazoa</taxon>
        <taxon>Spiralia</taxon>
        <taxon>Gnathifera</taxon>
        <taxon>Rotifera</taxon>
        <taxon>Eurotatoria</taxon>
        <taxon>Bdelloidea</taxon>
        <taxon>Philodinida</taxon>
        <taxon>Philodinidae</taxon>
        <taxon>Rotaria</taxon>
    </lineage>
</organism>
<dbReference type="InterPro" id="IPR042231">
    <property type="entry name" value="Cho/carn_acyl_trans_2"/>
</dbReference>
<gene>
    <name evidence="3" type="ORF">SMN809_LOCUS25132</name>
</gene>
<dbReference type="PANTHER" id="PTHR22589">
    <property type="entry name" value="CARNITINE O-ACYLTRANSFERASE"/>
    <property type="match status" value="1"/>
</dbReference>
<sequence length="96" mass="11387">MSQYDRLFNSTRIPKHECDLLVSNHNNIRHIVVIKNGHYYKVNILEKNGDLLSAEMIASIMKYLCEDLNEEENPYPLGYFTADKRDRWATIREQIE</sequence>
<dbReference type="GO" id="GO:0004095">
    <property type="term" value="F:carnitine O-palmitoyltransferase activity"/>
    <property type="evidence" value="ECO:0007669"/>
    <property type="project" value="TreeGrafter"/>
</dbReference>
<evidence type="ECO:0000313" key="4">
    <source>
        <dbReference type="Proteomes" id="UP000676336"/>
    </source>
</evidence>
<keyword evidence="1" id="KW-0808">Transferase</keyword>
<protein>
    <recommendedName>
        <fullName evidence="2">Choline/carnitine acyltransferase domain-containing protein</fullName>
    </recommendedName>
</protein>
<dbReference type="Gene3D" id="3.30.559.70">
    <property type="entry name" value="Choline/Carnitine o-acyltransferase, domain 2"/>
    <property type="match status" value="1"/>
</dbReference>
<dbReference type="Pfam" id="PF00755">
    <property type="entry name" value="Carn_acyltransf"/>
    <property type="match status" value="1"/>
</dbReference>
<evidence type="ECO:0000259" key="2">
    <source>
        <dbReference type="Pfam" id="PF00755"/>
    </source>
</evidence>
<dbReference type="GO" id="GO:0005739">
    <property type="term" value="C:mitochondrion"/>
    <property type="evidence" value="ECO:0007669"/>
    <property type="project" value="TreeGrafter"/>
</dbReference>
<accession>A0A8S2T8Z8</accession>
<evidence type="ECO:0000256" key="1">
    <source>
        <dbReference type="ARBA" id="ARBA00023315"/>
    </source>
</evidence>
<dbReference type="AlphaFoldDB" id="A0A8S2T8Z8"/>
<keyword evidence="1" id="KW-0012">Acyltransferase</keyword>
<dbReference type="GO" id="GO:0006635">
    <property type="term" value="P:fatty acid beta-oxidation"/>
    <property type="evidence" value="ECO:0007669"/>
    <property type="project" value="TreeGrafter"/>
</dbReference>
<reference evidence="3" key="1">
    <citation type="submission" date="2021-02" db="EMBL/GenBank/DDBJ databases">
        <authorList>
            <person name="Nowell W R."/>
        </authorList>
    </citation>
    <scope>NUCLEOTIDE SEQUENCE</scope>
</reference>
<dbReference type="Proteomes" id="UP000676336">
    <property type="component" value="Unassembled WGS sequence"/>
</dbReference>
<name>A0A8S2T8Z8_9BILA</name>
<evidence type="ECO:0000313" key="3">
    <source>
        <dbReference type="EMBL" id="CAF4277982.1"/>
    </source>
</evidence>
<comment type="caution">
    <text evidence="3">The sequence shown here is derived from an EMBL/GenBank/DDBJ whole genome shotgun (WGS) entry which is preliminary data.</text>
</comment>
<proteinExistence type="predicted"/>
<dbReference type="EMBL" id="CAJOBI010032010">
    <property type="protein sequence ID" value="CAF4277982.1"/>
    <property type="molecule type" value="Genomic_DNA"/>
</dbReference>
<dbReference type="SUPFAM" id="SSF52777">
    <property type="entry name" value="CoA-dependent acyltransferases"/>
    <property type="match status" value="1"/>
</dbReference>
<dbReference type="InterPro" id="IPR000542">
    <property type="entry name" value="Carn_acyl_trans"/>
</dbReference>
<dbReference type="PANTHER" id="PTHR22589:SF16">
    <property type="entry name" value="CARNITINE O-PALMITOYLTRANSFERASE 2, MITOCHONDRIAL"/>
    <property type="match status" value="1"/>
</dbReference>